<dbReference type="GO" id="GO:0015031">
    <property type="term" value="P:protein transport"/>
    <property type="evidence" value="ECO:0007669"/>
    <property type="project" value="UniProtKB-KW"/>
</dbReference>
<evidence type="ECO:0000313" key="7">
    <source>
        <dbReference type="Proteomes" id="UP000515154"/>
    </source>
</evidence>
<dbReference type="RefSeq" id="XP_029656630.2">
    <property type="nucleotide sequence ID" value="XM_029800770.2"/>
</dbReference>
<evidence type="ECO:0000256" key="3">
    <source>
        <dbReference type="ARBA" id="ARBA00022448"/>
    </source>
</evidence>
<keyword evidence="6" id="KW-0175">Coiled coil</keyword>
<evidence type="ECO:0000256" key="1">
    <source>
        <dbReference type="ARBA" id="ARBA00004601"/>
    </source>
</evidence>
<dbReference type="GO" id="GO:0000938">
    <property type="term" value="C:GARP complex"/>
    <property type="evidence" value="ECO:0007669"/>
    <property type="project" value="InterPro"/>
</dbReference>
<dbReference type="GO" id="GO:0042147">
    <property type="term" value="P:retrograde transport, endosome to Golgi"/>
    <property type="evidence" value="ECO:0007669"/>
    <property type="project" value="InterPro"/>
</dbReference>
<comment type="similarity">
    <text evidence="2">Belongs to the VPS54 family.</text>
</comment>
<proteinExistence type="inferred from homology"/>
<protein>
    <submittedName>
        <fullName evidence="8">Vacuolar protein sorting-associated protein 54-like</fullName>
    </submittedName>
</protein>
<accession>A0A6P7U2Y0</accession>
<dbReference type="InterPro" id="IPR039745">
    <property type="entry name" value="Vps54"/>
</dbReference>
<dbReference type="GO" id="GO:0005829">
    <property type="term" value="C:cytosol"/>
    <property type="evidence" value="ECO:0007669"/>
    <property type="project" value="GOC"/>
</dbReference>
<dbReference type="GO" id="GO:0019905">
    <property type="term" value="F:syntaxin binding"/>
    <property type="evidence" value="ECO:0007669"/>
    <property type="project" value="TreeGrafter"/>
</dbReference>
<dbReference type="AlphaFoldDB" id="A0A6P7U2Y0"/>
<evidence type="ECO:0000313" key="8">
    <source>
        <dbReference type="RefSeq" id="XP_029656630.2"/>
    </source>
</evidence>
<keyword evidence="5" id="KW-0333">Golgi apparatus</keyword>
<evidence type="ECO:0000256" key="4">
    <source>
        <dbReference type="ARBA" id="ARBA00022927"/>
    </source>
</evidence>
<keyword evidence="4" id="KW-0653">Protein transport</keyword>
<dbReference type="PANTHER" id="PTHR12965">
    <property type="entry name" value="VACUOLAR PROTEIN SORTING 54"/>
    <property type="match status" value="1"/>
</dbReference>
<sequence length="90" mass="10417">MLPNFTLENPDVFSGVFPWTQVEESKPDNNGNRQSCKLLQEKLSHYLDTVEVQIGEQISLRSEAFFHAMTSHDELQDYMQVTCQAIKLLR</sequence>
<dbReference type="GO" id="GO:0006896">
    <property type="term" value="P:Golgi to vacuole transport"/>
    <property type="evidence" value="ECO:0007669"/>
    <property type="project" value="TreeGrafter"/>
</dbReference>
<evidence type="ECO:0000256" key="6">
    <source>
        <dbReference type="ARBA" id="ARBA00023054"/>
    </source>
</evidence>
<dbReference type="PANTHER" id="PTHR12965:SF0">
    <property type="entry name" value="VACUOLAR PROTEIN SORTING-ASSOCIATED PROTEIN 54"/>
    <property type="match status" value="1"/>
</dbReference>
<name>A0A6P7U2Y0_9MOLL</name>
<evidence type="ECO:0000256" key="2">
    <source>
        <dbReference type="ARBA" id="ARBA00009150"/>
    </source>
</evidence>
<reference evidence="8" key="1">
    <citation type="submission" date="2025-08" db="UniProtKB">
        <authorList>
            <consortium name="RefSeq"/>
        </authorList>
    </citation>
    <scope>IDENTIFICATION</scope>
</reference>
<dbReference type="Proteomes" id="UP000515154">
    <property type="component" value="Unplaced"/>
</dbReference>
<dbReference type="KEGG" id="osn:115230629"/>
<organism evidence="7 8">
    <name type="scientific">Octopus sinensis</name>
    <name type="common">East Asian common octopus</name>
    <dbReference type="NCBI Taxonomy" id="2607531"/>
    <lineage>
        <taxon>Eukaryota</taxon>
        <taxon>Metazoa</taxon>
        <taxon>Spiralia</taxon>
        <taxon>Lophotrochozoa</taxon>
        <taxon>Mollusca</taxon>
        <taxon>Cephalopoda</taxon>
        <taxon>Coleoidea</taxon>
        <taxon>Octopodiformes</taxon>
        <taxon>Octopoda</taxon>
        <taxon>Incirrata</taxon>
        <taxon>Octopodidae</taxon>
        <taxon>Octopus</taxon>
    </lineage>
</organism>
<comment type="subcellular location">
    <subcellularLocation>
        <location evidence="1">Golgi apparatus</location>
        <location evidence="1">trans-Golgi network</location>
    </subcellularLocation>
</comment>
<keyword evidence="3" id="KW-0813">Transport</keyword>
<gene>
    <name evidence="8" type="primary">LOC115230629</name>
</gene>
<keyword evidence="7" id="KW-1185">Reference proteome</keyword>
<evidence type="ECO:0000256" key="5">
    <source>
        <dbReference type="ARBA" id="ARBA00023034"/>
    </source>
</evidence>